<gene>
    <name evidence="1" type="ORF">EA660_14495</name>
</gene>
<comment type="caution">
    <text evidence="1">The sequence shown here is derived from an EMBL/GenBank/DDBJ whole genome shotgun (WGS) entry which is preliminary data.</text>
</comment>
<dbReference type="EMBL" id="SHMC01000005">
    <property type="protein sequence ID" value="TAA23824.1"/>
    <property type="molecule type" value="Genomic_DNA"/>
</dbReference>
<evidence type="ECO:0000313" key="2">
    <source>
        <dbReference type="Proteomes" id="UP000292627"/>
    </source>
</evidence>
<dbReference type="OrthoDB" id="674527at2"/>
<dbReference type="AlphaFoldDB" id="A0A4Q8L781"/>
<dbReference type="Proteomes" id="UP000292627">
    <property type="component" value="Unassembled WGS sequence"/>
</dbReference>
<sequence length="122" mass="14014">MPPKATDLRPFVPCIDFALCKDFYASLGWETHEVSNGLALVRLGDAQHFYLQDYYLREVAENCMLHVTVEDAMGWYRHAATVVRERRFQAARVQPPQHQPYGALVTFLHDPSGVLLHLCQWA</sequence>
<organism evidence="1 2">
    <name type="scientific">Pseudoxanthomonas winnipegensis</name>
    <dbReference type="NCBI Taxonomy" id="2480810"/>
    <lineage>
        <taxon>Bacteria</taxon>
        <taxon>Pseudomonadati</taxon>
        <taxon>Pseudomonadota</taxon>
        <taxon>Gammaproteobacteria</taxon>
        <taxon>Lysobacterales</taxon>
        <taxon>Lysobacteraceae</taxon>
        <taxon>Pseudoxanthomonas</taxon>
    </lineage>
</organism>
<protein>
    <recommendedName>
        <fullName evidence="3">VOC domain-containing protein</fullName>
    </recommendedName>
</protein>
<evidence type="ECO:0000313" key="1">
    <source>
        <dbReference type="EMBL" id="TAA23824.1"/>
    </source>
</evidence>
<dbReference type="RefSeq" id="WP_130552147.1">
    <property type="nucleotide sequence ID" value="NZ_SHMC01000005.1"/>
</dbReference>
<proteinExistence type="predicted"/>
<dbReference type="SUPFAM" id="SSF54593">
    <property type="entry name" value="Glyoxalase/Bleomycin resistance protein/Dihydroxybiphenyl dioxygenase"/>
    <property type="match status" value="1"/>
</dbReference>
<evidence type="ECO:0008006" key="3">
    <source>
        <dbReference type="Google" id="ProtNLM"/>
    </source>
</evidence>
<accession>A0A4Q8L781</accession>
<dbReference type="InterPro" id="IPR029068">
    <property type="entry name" value="Glyas_Bleomycin-R_OHBP_Dase"/>
</dbReference>
<dbReference type="Gene3D" id="3.10.180.10">
    <property type="entry name" value="2,3-Dihydroxybiphenyl 1,2-Dioxygenase, domain 1"/>
    <property type="match status" value="1"/>
</dbReference>
<name>A0A4Q8L781_9GAMM</name>
<reference evidence="1 2" key="1">
    <citation type="submission" date="2019-02" db="EMBL/GenBank/DDBJ databases">
        <title>WGS of Pseudoxanthomonas species novum from clinical isolates.</title>
        <authorList>
            <person name="Bernier A.-M."/>
            <person name="Bernard K."/>
            <person name="Vachon A."/>
        </authorList>
    </citation>
    <scope>NUCLEOTIDE SEQUENCE [LARGE SCALE GENOMIC DNA]</scope>
    <source>
        <strain evidence="1 2">NML171200</strain>
    </source>
</reference>